<dbReference type="SUPFAM" id="SSF54695">
    <property type="entry name" value="POZ domain"/>
    <property type="match status" value="1"/>
</dbReference>
<proteinExistence type="predicted"/>
<name>A0A8B8BJS8_CRAVI</name>
<dbReference type="OrthoDB" id="437903at2759"/>
<evidence type="ECO:0000313" key="3">
    <source>
        <dbReference type="Proteomes" id="UP000694844"/>
    </source>
</evidence>
<sequence length="305" mass="35403">MASEAKQQKLEEPTDKNVKPDNPEYQQKMFLPTDVCLMVEKKPFHLTKKWLAENSPVFKKMFESDFKEKHAEVIPLPGKKFKDFESFLYSFYFPPLTCPITVDTVMAILPLADEYAVQPVIDKCSQCLVEMFQKPNRHPIDVQLFLECVHYAERCNLTPLLSIIPKHGTEYTIQSLKKAGIDEKISSKMKMEILEEKSKLMESFFERFIPRMVSFKQTYYVCNREKEALEKFESIAVHACDNIPMIHSDVEVLVDSIKMGEEFSLHTLKSHAIVQASKFTMNEIKATKKFHTLSSDAQKELKKEK</sequence>
<protein>
    <submittedName>
        <fullName evidence="4 5">Uncharacterized protein LOC111111114</fullName>
    </submittedName>
</protein>
<dbReference type="RefSeq" id="XP_022303605.1">
    <property type="nucleotide sequence ID" value="XM_022447897.1"/>
</dbReference>
<dbReference type="Proteomes" id="UP000694844">
    <property type="component" value="Chromosome 9"/>
</dbReference>
<dbReference type="GeneID" id="111111114"/>
<dbReference type="SMART" id="SM00225">
    <property type="entry name" value="BTB"/>
    <property type="match status" value="1"/>
</dbReference>
<dbReference type="Gene3D" id="3.30.710.10">
    <property type="entry name" value="Potassium Channel Kv1.1, Chain A"/>
    <property type="match status" value="1"/>
</dbReference>
<accession>A0A8B8BJS8</accession>
<dbReference type="PROSITE" id="PS50097">
    <property type="entry name" value="BTB"/>
    <property type="match status" value="1"/>
</dbReference>
<feature type="domain" description="BTB" evidence="2">
    <location>
        <begin position="33"/>
        <end position="92"/>
    </location>
</feature>
<gene>
    <name evidence="4 5" type="primary">LOC111111114</name>
</gene>
<dbReference type="RefSeq" id="XP_022303604.1">
    <property type="nucleotide sequence ID" value="XM_022447896.1"/>
</dbReference>
<dbReference type="PANTHER" id="PTHR22744">
    <property type="entry name" value="HELIX LOOP HELIX PROTEIN 21-RELATED"/>
    <property type="match status" value="1"/>
</dbReference>
<feature type="compositionally biased region" description="Basic and acidic residues" evidence="1">
    <location>
        <begin position="1"/>
        <end position="22"/>
    </location>
</feature>
<evidence type="ECO:0000313" key="4">
    <source>
        <dbReference type="RefSeq" id="XP_022303604.1"/>
    </source>
</evidence>
<dbReference type="KEGG" id="cvn:111111114"/>
<evidence type="ECO:0000259" key="2">
    <source>
        <dbReference type="PROSITE" id="PS50097"/>
    </source>
</evidence>
<dbReference type="Pfam" id="PF00651">
    <property type="entry name" value="BTB"/>
    <property type="match status" value="1"/>
</dbReference>
<organism evidence="3 5">
    <name type="scientific">Crassostrea virginica</name>
    <name type="common">Eastern oyster</name>
    <dbReference type="NCBI Taxonomy" id="6565"/>
    <lineage>
        <taxon>Eukaryota</taxon>
        <taxon>Metazoa</taxon>
        <taxon>Spiralia</taxon>
        <taxon>Lophotrochozoa</taxon>
        <taxon>Mollusca</taxon>
        <taxon>Bivalvia</taxon>
        <taxon>Autobranchia</taxon>
        <taxon>Pteriomorphia</taxon>
        <taxon>Ostreida</taxon>
        <taxon>Ostreoidea</taxon>
        <taxon>Ostreidae</taxon>
        <taxon>Crassostrea</taxon>
    </lineage>
</organism>
<evidence type="ECO:0000256" key="1">
    <source>
        <dbReference type="SAM" id="MobiDB-lite"/>
    </source>
</evidence>
<reference evidence="4 5" key="1">
    <citation type="submission" date="2025-04" db="UniProtKB">
        <authorList>
            <consortium name="RefSeq"/>
        </authorList>
    </citation>
    <scope>IDENTIFICATION</scope>
    <source>
        <tissue evidence="4 5">Whole sample</tissue>
    </source>
</reference>
<feature type="region of interest" description="Disordered" evidence="1">
    <location>
        <begin position="1"/>
        <end position="24"/>
    </location>
</feature>
<dbReference type="InterPro" id="IPR000210">
    <property type="entry name" value="BTB/POZ_dom"/>
</dbReference>
<dbReference type="InterPro" id="IPR011333">
    <property type="entry name" value="SKP1/BTB/POZ_sf"/>
</dbReference>
<evidence type="ECO:0000313" key="5">
    <source>
        <dbReference type="RefSeq" id="XP_022303605.1"/>
    </source>
</evidence>
<keyword evidence="3" id="KW-1185">Reference proteome</keyword>
<dbReference type="CDD" id="cd18186">
    <property type="entry name" value="BTB_POZ_ZBTB_KLHL-like"/>
    <property type="match status" value="1"/>
</dbReference>
<dbReference type="AlphaFoldDB" id="A0A8B8BJS8"/>
<dbReference type="PANTHER" id="PTHR22744:SF17">
    <property type="entry name" value="BTB DOMAIN-CONTAINING PROTEIN"/>
    <property type="match status" value="1"/>
</dbReference>